<evidence type="ECO:0000313" key="6">
    <source>
        <dbReference type="EMBL" id="WIH95319.1"/>
    </source>
</evidence>
<dbReference type="PANTHER" id="PTHR30290:SF10">
    <property type="entry name" value="PERIPLASMIC OLIGOPEPTIDE-BINDING PROTEIN-RELATED"/>
    <property type="match status" value="1"/>
</dbReference>
<comment type="subcellular location">
    <subcellularLocation>
        <location evidence="1">Cell envelope</location>
    </subcellularLocation>
</comment>
<dbReference type="AlphaFoldDB" id="A0AAJ6GF91"/>
<dbReference type="GO" id="GO:1904680">
    <property type="term" value="F:peptide transmembrane transporter activity"/>
    <property type="evidence" value="ECO:0007669"/>
    <property type="project" value="TreeGrafter"/>
</dbReference>
<reference evidence="6" key="1">
    <citation type="submission" date="2022-06" db="EMBL/GenBank/DDBJ databases">
        <title>Brachyspira pilosicoli from pigs in Switzerland.</title>
        <authorList>
            <person name="Schmitt S."/>
            <person name="Arnold M."/>
            <person name="Rossano A."/>
            <person name="Perreten V."/>
        </authorList>
    </citation>
    <scope>NUCLEOTIDE SEQUENCE</scope>
    <source>
        <strain evidence="6">MEI4028</strain>
    </source>
</reference>
<feature type="domain" description="Solute-binding protein family 5" evidence="5">
    <location>
        <begin position="73"/>
        <end position="451"/>
    </location>
</feature>
<dbReference type="Gene3D" id="3.40.190.10">
    <property type="entry name" value="Periplasmic binding protein-like II"/>
    <property type="match status" value="1"/>
</dbReference>
<dbReference type="RefSeq" id="WP_284602997.1">
    <property type="nucleotide sequence ID" value="NZ_CP098752.1"/>
</dbReference>
<sequence length="534" mass="61892">MERNRFLNILLILASILLLSCHKEPKKILNEITVSVGGKPNTMDPSKTSSISSMIYINHLFENLTIKDENGNIIPGSAEKWISSNNNTIYIFYIRTNAKWADGFDLKADDFVYAWRRIVDPKTQSPLAVYLENIKNAHEIINGNMDKEQLGVKALDNDTLYVELEYPVPYFDELVCHSAYTPLREDIVSKNENNWSLNADTMIGNGAFQIVRLDDYRLVIRKNTDYWNYKNIKADIINFEFINNPNEALSLIEKDELYFYNNIPIEKKDELFERNIAKNTAKTSLYFYEINNRVNPLSNAMVRKAISLAIDRNFIITNIVKSDDIAASAIVPYNIKYDNKDFRAEDTNNYFNSEDYNKNTELAKNLLEEAGYKNADDFPVIELLTDDGLHLEIANAIKKMLKENLNIDTIVISKPYNEFIRTRRRGNFDIARRSWAGGYNHPMSFLSLLQKDYILNEGKYYNPLYDENIRNYLTTQDIQYLHSAEKIAIEDTAIIPIFYYNSIVMQNQKLINVTCDNFGVYNFKNAEIIEDADN</sequence>
<gene>
    <name evidence="6" type="ORF">NEH99_01970</name>
</gene>
<dbReference type="GO" id="GO:0043190">
    <property type="term" value="C:ATP-binding cassette (ABC) transporter complex"/>
    <property type="evidence" value="ECO:0007669"/>
    <property type="project" value="InterPro"/>
</dbReference>
<dbReference type="GO" id="GO:0015833">
    <property type="term" value="P:peptide transport"/>
    <property type="evidence" value="ECO:0007669"/>
    <property type="project" value="TreeGrafter"/>
</dbReference>
<dbReference type="InterPro" id="IPR039424">
    <property type="entry name" value="SBP_5"/>
</dbReference>
<dbReference type="EMBL" id="CP098754">
    <property type="protein sequence ID" value="WIH95319.1"/>
    <property type="molecule type" value="Genomic_DNA"/>
</dbReference>
<dbReference type="PANTHER" id="PTHR30290">
    <property type="entry name" value="PERIPLASMIC BINDING COMPONENT OF ABC TRANSPORTER"/>
    <property type="match status" value="1"/>
</dbReference>
<name>A0AAJ6GF91_BRAPL</name>
<protein>
    <submittedName>
        <fullName evidence="6">Peptide ABC transporter substrate-binding protein</fullName>
    </submittedName>
</protein>
<proteinExistence type="inferred from homology"/>
<dbReference type="PROSITE" id="PS51257">
    <property type="entry name" value="PROKAR_LIPOPROTEIN"/>
    <property type="match status" value="1"/>
</dbReference>
<dbReference type="InterPro" id="IPR030678">
    <property type="entry name" value="Peptide/Ni-bd"/>
</dbReference>
<dbReference type="Gene3D" id="3.10.105.10">
    <property type="entry name" value="Dipeptide-binding Protein, Domain 3"/>
    <property type="match status" value="1"/>
</dbReference>
<dbReference type="PIRSF" id="PIRSF002741">
    <property type="entry name" value="MppA"/>
    <property type="match status" value="1"/>
</dbReference>
<keyword evidence="4" id="KW-0732">Signal</keyword>
<dbReference type="SUPFAM" id="SSF53850">
    <property type="entry name" value="Periplasmic binding protein-like II"/>
    <property type="match status" value="1"/>
</dbReference>
<dbReference type="Gene3D" id="3.90.76.10">
    <property type="entry name" value="Dipeptide-binding Protein, Domain 1"/>
    <property type="match status" value="1"/>
</dbReference>
<evidence type="ECO:0000256" key="2">
    <source>
        <dbReference type="ARBA" id="ARBA00005695"/>
    </source>
</evidence>
<evidence type="ECO:0000256" key="4">
    <source>
        <dbReference type="ARBA" id="ARBA00022729"/>
    </source>
</evidence>
<dbReference type="Proteomes" id="UP001242021">
    <property type="component" value="Chromosome"/>
</dbReference>
<dbReference type="FunFam" id="3.90.76.10:FF:000001">
    <property type="entry name" value="Oligopeptide ABC transporter substrate-binding protein"/>
    <property type="match status" value="1"/>
</dbReference>
<organism evidence="6 7">
    <name type="scientific">Brachyspira pilosicoli</name>
    <name type="common">Serpulina pilosicoli</name>
    <dbReference type="NCBI Taxonomy" id="52584"/>
    <lineage>
        <taxon>Bacteria</taxon>
        <taxon>Pseudomonadati</taxon>
        <taxon>Spirochaetota</taxon>
        <taxon>Spirochaetia</taxon>
        <taxon>Brachyspirales</taxon>
        <taxon>Brachyspiraceae</taxon>
        <taxon>Brachyspira</taxon>
    </lineage>
</organism>
<dbReference type="GO" id="GO:0030288">
    <property type="term" value="C:outer membrane-bounded periplasmic space"/>
    <property type="evidence" value="ECO:0007669"/>
    <property type="project" value="UniProtKB-ARBA"/>
</dbReference>
<comment type="similarity">
    <text evidence="2">Belongs to the bacterial solute-binding protein 5 family.</text>
</comment>
<keyword evidence="3" id="KW-0813">Transport</keyword>
<evidence type="ECO:0000256" key="3">
    <source>
        <dbReference type="ARBA" id="ARBA00022448"/>
    </source>
</evidence>
<evidence type="ECO:0000259" key="5">
    <source>
        <dbReference type="Pfam" id="PF00496"/>
    </source>
</evidence>
<accession>A0AAJ6GF91</accession>
<evidence type="ECO:0000313" key="7">
    <source>
        <dbReference type="Proteomes" id="UP001242021"/>
    </source>
</evidence>
<evidence type="ECO:0000256" key="1">
    <source>
        <dbReference type="ARBA" id="ARBA00004196"/>
    </source>
</evidence>
<dbReference type="Pfam" id="PF00496">
    <property type="entry name" value="SBP_bac_5"/>
    <property type="match status" value="1"/>
</dbReference>
<dbReference type="CDD" id="cd08504">
    <property type="entry name" value="PBP2_OppA"/>
    <property type="match status" value="1"/>
</dbReference>
<dbReference type="InterPro" id="IPR000914">
    <property type="entry name" value="SBP_5_dom"/>
</dbReference>